<evidence type="ECO:0000256" key="1">
    <source>
        <dbReference type="ARBA" id="ARBA00000971"/>
    </source>
</evidence>
<evidence type="ECO:0000256" key="7">
    <source>
        <dbReference type="SAM" id="Coils"/>
    </source>
</evidence>
<name>A0A381WG51_9ZZZZ</name>
<dbReference type="InterPro" id="IPR036611">
    <property type="entry name" value="Trigger_fac_ribosome-bd_sf"/>
</dbReference>
<comment type="catalytic activity">
    <reaction evidence="1">
        <text>[protein]-peptidylproline (omega=180) = [protein]-peptidylproline (omega=0)</text>
        <dbReference type="Rhea" id="RHEA:16237"/>
        <dbReference type="Rhea" id="RHEA-COMP:10747"/>
        <dbReference type="Rhea" id="RHEA-COMP:10748"/>
        <dbReference type="ChEBI" id="CHEBI:83833"/>
        <dbReference type="ChEBI" id="CHEBI:83834"/>
        <dbReference type="EC" id="5.2.1.8"/>
    </reaction>
</comment>
<dbReference type="Pfam" id="PF05697">
    <property type="entry name" value="Trigger_N"/>
    <property type="match status" value="1"/>
</dbReference>
<dbReference type="Gene3D" id="1.10.3120.10">
    <property type="entry name" value="Trigger factor, C-terminal domain"/>
    <property type="match status" value="1"/>
</dbReference>
<gene>
    <name evidence="10" type="ORF">METZ01_LOCUS103801</name>
</gene>
<dbReference type="SUPFAM" id="SSF109998">
    <property type="entry name" value="Triger factor/SurA peptide-binding domain-like"/>
    <property type="match status" value="1"/>
</dbReference>
<dbReference type="InterPro" id="IPR046357">
    <property type="entry name" value="PPIase_dom_sf"/>
</dbReference>
<evidence type="ECO:0000256" key="3">
    <source>
        <dbReference type="ARBA" id="ARBA00013194"/>
    </source>
</evidence>
<comment type="similarity">
    <text evidence="2">Belongs to the FKBP-type PPIase family. Tig subfamily.</text>
</comment>
<dbReference type="EMBL" id="UINC01011562">
    <property type="protein sequence ID" value="SVA50947.1"/>
    <property type="molecule type" value="Genomic_DNA"/>
</dbReference>
<evidence type="ECO:0000256" key="2">
    <source>
        <dbReference type="ARBA" id="ARBA00005464"/>
    </source>
</evidence>
<dbReference type="Gene3D" id="3.10.50.40">
    <property type="match status" value="1"/>
</dbReference>
<dbReference type="GO" id="GO:0015031">
    <property type="term" value="P:protein transport"/>
    <property type="evidence" value="ECO:0007669"/>
    <property type="project" value="InterPro"/>
</dbReference>
<evidence type="ECO:0000259" key="9">
    <source>
        <dbReference type="Pfam" id="PF05698"/>
    </source>
</evidence>
<feature type="domain" description="Trigger factor ribosome-binding bacterial" evidence="8">
    <location>
        <begin position="1"/>
        <end position="144"/>
    </location>
</feature>
<accession>A0A381WG51</accession>
<proteinExistence type="inferred from homology"/>
<dbReference type="Pfam" id="PF05698">
    <property type="entry name" value="Trigger_C"/>
    <property type="match status" value="1"/>
</dbReference>
<feature type="coiled-coil region" evidence="7">
    <location>
        <begin position="128"/>
        <end position="155"/>
    </location>
</feature>
<dbReference type="InterPro" id="IPR005215">
    <property type="entry name" value="Trig_fac"/>
</dbReference>
<evidence type="ECO:0000313" key="10">
    <source>
        <dbReference type="EMBL" id="SVA50947.1"/>
    </source>
</evidence>
<keyword evidence="7" id="KW-0175">Coiled coil</keyword>
<dbReference type="HAMAP" id="MF_00303">
    <property type="entry name" value="Trigger_factor_Tig"/>
    <property type="match status" value="1"/>
</dbReference>
<dbReference type="GO" id="GO:0006457">
    <property type="term" value="P:protein folding"/>
    <property type="evidence" value="ECO:0007669"/>
    <property type="project" value="InterPro"/>
</dbReference>
<keyword evidence="5" id="KW-0143">Chaperone</keyword>
<evidence type="ECO:0000256" key="6">
    <source>
        <dbReference type="ARBA" id="ARBA00023235"/>
    </source>
</evidence>
<dbReference type="SUPFAM" id="SSF102735">
    <property type="entry name" value="Trigger factor ribosome-binding domain"/>
    <property type="match status" value="1"/>
</dbReference>
<keyword evidence="4" id="KW-0697">Rotamase</keyword>
<feature type="domain" description="Trigger factor C-terminal" evidence="9">
    <location>
        <begin position="256"/>
        <end position="402"/>
    </location>
</feature>
<dbReference type="AlphaFoldDB" id="A0A381WG51"/>
<dbReference type="EC" id="5.2.1.8" evidence="3"/>
<dbReference type="SUPFAM" id="SSF54534">
    <property type="entry name" value="FKBP-like"/>
    <property type="match status" value="1"/>
</dbReference>
<protein>
    <recommendedName>
        <fullName evidence="3">peptidylprolyl isomerase</fullName>
        <ecNumber evidence="3">5.2.1.8</ecNumber>
    </recommendedName>
</protein>
<dbReference type="InterPro" id="IPR008880">
    <property type="entry name" value="Trigger_fac_C"/>
</dbReference>
<dbReference type="InterPro" id="IPR037041">
    <property type="entry name" value="Trigger_fac_C_sf"/>
</dbReference>
<evidence type="ECO:0000259" key="8">
    <source>
        <dbReference type="Pfam" id="PF05697"/>
    </source>
</evidence>
<sequence>MKTDLKEINSYTRQLDVTVEWDSIENEYQEEFNKARLKYNIPGFRKGKVPEKIVKKNLGQAIEANFAENSLNDYYRKALKELEITPINQATINNLNFQEGLDLSFTAQFEVEPDIQLPKYQKKIKVRAIRYMAENEDIEKALSQYQEQNANIKTIETGAESGHFIRGDFQILEADGQPKKGSKLENQYIRLGFGLFKDDKEKVFLGAKEGDEVNVSIPGKEREVAYKVKVHRVEEQVLPELDDELAKTINENANNLDDLKLIIKEQIQASLDKDHQDAVRKEIINHFVLNVKLDAPESMINRYLDHIKEDLENRKQPFKEDELKENYKSQAEWNIKWYLLKDKLLSIEGMNMTDVELDGKISEMISANKENEKQIKSFYRQADNRKRLFDEMLNDKLFEKLTEYASIKVVEQSTNELRKQQANK</sequence>
<dbReference type="InterPro" id="IPR008881">
    <property type="entry name" value="Trigger_fac_ribosome-bd_bac"/>
</dbReference>
<dbReference type="PIRSF" id="PIRSF003095">
    <property type="entry name" value="Trigger_factor"/>
    <property type="match status" value="1"/>
</dbReference>
<keyword evidence="6" id="KW-0413">Isomerase</keyword>
<evidence type="ECO:0000256" key="4">
    <source>
        <dbReference type="ARBA" id="ARBA00023110"/>
    </source>
</evidence>
<dbReference type="Gene3D" id="3.30.70.1050">
    <property type="entry name" value="Trigger factor ribosome-binding domain"/>
    <property type="match status" value="1"/>
</dbReference>
<dbReference type="NCBIfam" id="TIGR00115">
    <property type="entry name" value="tig"/>
    <property type="match status" value="1"/>
</dbReference>
<organism evidence="10">
    <name type="scientific">marine metagenome</name>
    <dbReference type="NCBI Taxonomy" id="408172"/>
    <lineage>
        <taxon>unclassified sequences</taxon>
        <taxon>metagenomes</taxon>
        <taxon>ecological metagenomes</taxon>
    </lineage>
</organism>
<dbReference type="InterPro" id="IPR027304">
    <property type="entry name" value="Trigger_fact/SurA_dom_sf"/>
</dbReference>
<dbReference type="GO" id="GO:0003755">
    <property type="term" value="F:peptidyl-prolyl cis-trans isomerase activity"/>
    <property type="evidence" value="ECO:0007669"/>
    <property type="project" value="UniProtKB-KW"/>
</dbReference>
<evidence type="ECO:0000256" key="5">
    <source>
        <dbReference type="ARBA" id="ARBA00023186"/>
    </source>
</evidence>
<reference evidence="10" key="1">
    <citation type="submission" date="2018-05" db="EMBL/GenBank/DDBJ databases">
        <authorList>
            <person name="Lanie J.A."/>
            <person name="Ng W.-L."/>
            <person name="Kazmierczak K.M."/>
            <person name="Andrzejewski T.M."/>
            <person name="Davidsen T.M."/>
            <person name="Wayne K.J."/>
            <person name="Tettelin H."/>
            <person name="Glass J.I."/>
            <person name="Rusch D."/>
            <person name="Podicherti R."/>
            <person name="Tsui H.-C.T."/>
            <person name="Winkler M.E."/>
        </authorList>
    </citation>
    <scope>NUCLEOTIDE SEQUENCE</scope>
</reference>